<dbReference type="InterPro" id="IPR037523">
    <property type="entry name" value="VOC_core"/>
</dbReference>
<dbReference type="EMBL" id="BAABHS010000018">
    <property type="protein sequence ID" value="GAA4977134.1"/>
    <property type="molecule type" value="Genomic_DNA"/>
</dbReference>
<dbReference type="Proteomes" id="UP001500466">
    <property type="component" value="Unassembled WGS sequence"/>
</dbReference>
<dbReference type="RefSeq" id="WP_345677960.1">
    <property type="nucleotide sequence ID" value="NZ_BAABHS010000018.1"/>
</dbReference>
<dbReference type="PROSITE" id="PS51819">
    <property type="entry name" value="VOC"/>
    <property type="match status" value="1"/>
</dbReference>
<evidence type="ECO:0000313" key="2">
    <source>
        <dbReference type="EMBL" id="GAA4977134.1"/>
    </source>
</evidence>
<dbReference type="Gene3D" id="3.10.180.10">
    <property type="entry name" value="2,3-Dihydroxybiphenyl 1,2-Dioxygenase, domain 1"/>
    <property type="match status" value="1"/>
</dbReference>
<dbReference type="PANTHER" id="PTHR35908">
    <property type="entry name" value="HYPOTHETICAL FUSION PROTEIN"/>
    <property type="match status" value="1"/>
</dbReference>
<feature type="domain" description="VOC" evidence="1">
    <location>
        <begin position="4"/>
        <end position="115"/>
    </location>
</feature>
<dbReference type="SUPFAM" id="SSF54593">
    <property type="entry name" value="Glyoxalase/Bleomycin resistance protein/Dihydroxybiphenyl dioxygenase"/>
    <property type="match status" value="1"/>
</dbReference>
<evidence type="ECO:0000259" key="1">
    <source>
        <dbReference type="PROSITE" id="PS51819"/>
    </source>
</evidence>
<dbReference type="PANTHER" id="PTHR35908:SF1">
    <property type="entry name" value="CONSERVED PROTEIN"/>
    <property type="match status" value="1"/>
</dbReference>
<protein>
    <submittedName>
        <fullName evidence="2">VOC family protein</fullName>
    </submittedName>
</protein>
<keyword evidence="3" id="KW-1185">Reference proteome</keyword>
<dbReference type="Pfam" id="PF18029">
    <property type="entry name" value="Glyoxalase_6"/>
    <property type="match status" value="1"/>
</dbReference>
<dbReference type="InterPro" id="IPR029068">
    <property type="entry name" value="Glyas_Bleomycin-R_OHBP_Dase"/>
</dbReference>
<sequence length="115" mass="12096">MALRIGGIGIDTNDLAGALAFWRAVTGYEVGSQGDTYASLVDPAKSGADLGIHVVPEPRVGKNRLHLDLYTEDLNAEAARVESLGAVRVAHHGEGDGGWIVYEDTDGNQFCVCAA</sequence>
<name>A0ABP9HSP8_9ACTN</name>
<comment type="caution">
    <text evidence="2">The sequence shown here is derived from an EMBL/GenBank/DDBJ whole genome shotgun (WGS) entry which is preliminary data.</text>
</comment>
<reference evidence="3" key="1">
    <citation type="journal article" date="2019" name="Int. J. Syst. Evol. Microbiol.">
        <title>The Global Catalogue of Microorganisms (GCM) 10K type strain sequencing project: providing services to taxonomists for standard genome sequencing and annotation.</title>
        <authorList>
            <consortium name="The Broad Institute Genomics Platform"/>
            <consortium name="The Broad Institute Genome Sequencing Center for Infectious Disease"/>
            <person name="Wu L."/>
            <person name="Ma J."/>
        </authorList>
    </citation>
    <scope>NUCLEOTIDE SEQUENCE [LARGE SCALE GENOMIC DNA]</scope>
    <source>
        <strain evidence="3">JCM 17986</strain>
    </source>
</reference>
<proteinExistence type="predicted"/>
<evidence type="ECO:0000313" key="3">
    <source>
        <dbReference type="Proteomes" id="UP001500466"/>
    </source>
</evidence>
<gene>
    <name evidence="2" type="ORF">GCM10023205_50630</name>
</gene>
<dbReference type="InterPro" id="IPR041581">
    <property type="entry name" value="Glyoxalase_6"/>
</dbReference>
<organism evidence="2 3">
    <name type="scientific">Yinghuangia aomiensis</name>
    <dbReference type="NCBI Taxonomy" id="676205"/>
    <lineage>
        <taxon>Bacteria</taxon>
        <taxon>Bacillati</taxon>
        <taxon>Actinomycetota</taxon>
        <taxon>Actinomycetes</taxon>
        <taxon>Kitasatosporales</taxon>
        <taxon>Streptomycetaceae</taxon>
        <taxon>Yinghuangia</taxon>
    </lineage>
</organism>
<accession>A0ABP9HSP8</accession>